<dbReference type="Pfam" id="PF01327">
    <property type="entry name" value="Pep_deformylase"/>
    <property type="match status" value="1"/>
</dbReference>
<dbReference type="NCBIfam" id="NF001159">
    <property type="entry name" value="PRK00150.1-3"/>
    <property type="match status" value="1"/>
</dbReference>
<keyword evidence="2 6" id="KW-0479">Metal-binding</keyword>
<dbReference type="PANTHER" id="PTHR10458:SF21">
    <property type="entry name" value="PEPTIDE DEFORMYLASE"/>
    <property type="match status" value="1"/>
</dbReference>
<feature type="region of interest" description="Disordered" evidence="7">
    <location>
        <begin position="154"/>
        <end position="177"/>
    </location>
</feature>
<comment type="catalytic activity">
    <reaction evidence="6">
        <text>N-terminal N-formyl-L-methionyl-[peptide] + H2O = N-terminal L-methionyl-[peptide] + formate</text>
        <dbReference type="Rhea" id="RHEA:24420"/>
        <dbReference type="Rhea" id="RHEA-COMP:10639"/>
        <dbReference type="Rhea" id="RHEA-COMP:10640"/>
        <dbReference type="ChEBI" id="CHEBI:15377"/>
        <dbReference type="ChEBI" id="CHEBI:15740"/>
        <dbReference type="ChEBI" id="CHEBI:49298"/>
        <dbReference type="ChEBI" id="CHEBI:64731"/>
        <dbReference type="EC" id="3.5.1.88"/>
    </reaction>
</comment>
<dbReference type="HAMAP" id="MF_00163">
    <property type="entry name" value="Pep_deformylase"/>
    <property type="match status" value="1"/>
</dbReference>
<keyword evidence="3 6" id="KW-0378">Hydrolase</keyword>
<evidence type="ECO:0000313" key="9">
    <source>
        <dbReference type="Proteomes" id="UP000249396"/>
    </source>
</evidence>
<dbReference type="InterPro" id="IPR036821">
    <property type="entry name" value="Peptide_deformylase_sf"/>
</dbReference>
<evidence type="ECO:0000256" key="5">
    <source>
        <dbReference type="ARBA" id="ARBA00023004"/>
    </source>
</evidence>
<evidence type="ECO:0000256" key="3">
    <source>
        <dbReference type="ARBA" id="ARBA00022801"/>
    </source>
</evidence>
<dbReference type="EC" id="3.5.1.88" evidence="6"/>
<organism evidence="8 9">
    <name type="scientific">Candidatus Methylumidiphilus alinenensis</name>
    <dbReference type="NCBI Taxonomy" id="2202197"/>
    <lineage>
        <taxon>Bacteria</taxon>
        <taxon>Pseudomonadati</taxon>
        <taxon>Pseudomonadota</taxon>
        <taxon>Gammaproteobacteria</taxon>
        <taxon>Methylococcales</taxon>
        <taxon>Candidatus Methylumidiphilus</taxon>
    </lineage>
</organism>
<proteinExistence type="inferred from homology"/>
<evidence type="ECO:0000256" key="7">
    <source>
        <dbReference type="SAM" id="MobiDB-lite"/>
    </source>
</evidence>
<comment type="function">
    <text evidence="6">Removes the formyl group from the N-terminal Met of newly synthesized proteins. Requires at least a dipeptide for an efficient rate of reaction. N-terminal L-methionine is a prerequisite for activity but the enzyme has broad specificity at other positions.</text>
</comment>
<sequence>MAILPILEYPDPRLRKKALPVEGVDDSIRTLMDDMLETMYAAPGIGLAAVQVNRLKRVIVIDISEEKNAPLRLVNPEIVWTSGNEEMDEGCLSVPGVFEKVARAEKVKVKALGYDGDYFELETDGLLAVCIQHEIDHLEGKLFVDHLSPLKRHRARKKLEKDRRQKAPKTELKNSVL</sequence>
<dbReference type="PIRSF" id="PIRSF004749">
    <property type="entry name" value="Pep_def"/>
    <property type="match status" value="1"/>
</dbReference>
<protein>
    <recommendedName>
        <fullName evidence="6">Peptide deformylase</fullName>
        <shortName evidence="6">PDF</shortName>
        <ecNumber evidence="6">3.5.1.88</ecNumber>
    </recommendedName>
    <alternativeName>
        <fullName evidence="6">Polypeptide deformylase</fullName>
    </alternativeName>
</protein>
<evidence type="ECO:0000256" key="1">
    <source>
        <dbReference type="ARBA" id="ARBA00010759"/>
    </source>
</evidence>
<evidence type="ECO:0000313" key="8">
    <source>
        <dbReference type="EMBL" id="PZN84803.1"/>
    </source>
</evidence>
<dbReference type="SUPFAM" id="SSF56420">
    <property type="entry name" value="Peptide deformylase"/>
    <property type="match status" value="1"/>
</dbReference>
<dbReference type="GO" id="GO:0042586">
    <property type="term" value="F:peptide deformylase activity"/>
    <property type="evidence" value="ECO:0007669"/>
    <property type="project" value="UniProtKB-UniRule"/>
</dbReference>
<dbReference type="Proteomes" id="UP000249396">
    <property type="component" value="Unassembled WGS sequence"/>
</dbReference>
<comment type="similarity">
    <text evidence="1 6">Belongs to the polypeptide deformylase family.</text>
</comment>
<evidence type="ECO:0000256" key="6">
    <source>
        <dbReference type="HAMAP-Rule" id="MF_00163"/>
    </source>
</evidence>
<dbReference type="PRINTS" id="PR01576">
    <property type="entry name" value="PDEFORMYLASE"/>
</dbReference>
<dbReference type="AlphaFoldDB" id="A0A2W4RPE4"/>
<dbReference type="GO" id="GO:0006412">
    <property type="term" value="P:translation"/>
    <property type="evidence" value="ECO:0007669"/>
    <property type="project" value="UniProtKB-UniRule"/>
</dbReference>
<dbReference type="EMBL" id="QJPH01000143">
    <property type="protein sequence ID" value="PZN84803.1"/>
    <property type="molecule type" value="Genomic_DNA"/>
</dbReference>
<keyword evidence="5 6" id="KW-0408">Iron</keyword>
<gene>
    <name evidence="6" type="primary">def</name>
    <name evidence="8" type="ORF">DM484_02255</name>
</gene>
<dbReference type="FunFam" id="3.90.45.10:FF:000001">
    <property type="entry name" value="Peptide deformylase"/>
    <property type="match status" value="1"/>
</dbReference>
<dbReference type="GO" id="GO:0046872">
    <property type="term" value="F:metal ion binding"/>
    <property type="evidence" value="ECO:0007669"/>
    <property type="project" value="UniProtKB-KW"/>
</dbReference>
<evidence type="ECO:0000256" key="4">
    <source>
        <dbReference type="ARBA" id="ARBA00022917"/>
    </source>
</evidence>
<feature type="binding site" evidence="6">
    <location>
        <position position="137"/>
    </location>
    <ligand>
        <name>Fe cation</name>
        <dbReference type="ChEBI" id="CHEBI:24875"/>
    </ligand>
</feature>
<dbReference type="NCBIfam" id="TIGR00079">
    <property type="entry name" value="pept_deformyl"/>
    <property type="match status" value="1"/>
</dbReference>
<evidence type="ECO:0000256" key="2">
    <source>
        <dbReference type="ARBA" id="ARBA00022723"/>
    </source>
</evidence>
<keyword evidence="4 6" id="KW-0648">Protein biosynthesis</keyword>
<feature type="binding site" evidence="6">
    <location>
        <position position="91"/>
    </location>
    <ligand>
        <name>Fe cation</name>
        <dbReference type="ChEBI" id="CHEBI:24875"/>
    </ligand>
</feature>
<reference evidence="8 9" key="1">
    <citation type="journal article" date="2018" name="Aquat. Microb. Ecol.">
        <title>Gammaproteobacterial methanotrophs dominate.</title>
        <authorList>
            <person name="Rissanen A.J."/>
            <person name="Saarenheimo J."/>
            <person name="Tiirola M."/>
            <person name="Peura S."/>
            <person name="Aalto S.L."/>
            <person name="Karvinen A."/>
            <person name="Nykanen H."/>
        </authorList>
    </citation>
    <scope>NUCLEOTIDE SEQUENCE [LARGE SCALE GENOMIC DNA]</scope>
    <source>
        <strain evidence="8">AMbin10</strain>
    </source>
</reference>
<comment type="cofactor">
    <cofactor evidence="6">
        <name>Fe(2+)</name>
        <dbReference type="ChEBI" id="CHEBI:29033"/>
    </cofactor>
    <text evidence="6">Binds 1 Fe(2+) ion.</text>
</comment>
<feature type="compositionally biased region" description="Basic and acidic residues" evidence="7">
    <location>
        <begin position="159"/>
        <end position="177"/>
    </location>
</feature>
<dbReference type="PANTHER" id="PTHR10458">
    <property type="entry name" value="PEPTIDE DEFORMYLASE"/>
    <property type="match status" value="1"/>
</dbReference>
<dbReference type="InterPro" id="IPR023635">
    <property type="entry name" value="Peptide_deformylase"/>
</dbReference>
<accession>A0A2W4RPE4</accession>
<name>A0A2W4RPE4_9GAMM</name>
<feature type="binding site" evidence="6">
    <location>
        <position position="133"/>
    </location>
    <ligand>
        <name>Fe cation</name>
        <dbReference type="ChEBI" id="CHEBI:24875"/>
    </ligand>
</feature>
<feature type="active site" evidence="6">
    <location>
        <position position="134"/>
    </location>
</feature>
<comment type="caution">
    <text evidence="8">The sequence shown here is derived from an EMBL/GenBank/DDBJ whole genome shotgun (WGS) entry which is preliminary data.</text>
</comment>
<dbReference type="CDD" id="cd00487">
    <property type="entry name" value="Pep_deformylase"/>
    <property type="match status" value="1"/>
</dbReference>
<dbReference type="Gene3D" id="3.90.45.10">
    <property type="entry name" value="Peptide deformylase"/>
    <property type="match status" value="1"/>
</dbReference>